<dbReference type="Pfam" id="PF16859">
    <property type="entry name" value="TetR_C_11"/>
    <property type="match status" value="1"/>
</dbReference>
<dbReference type="SUPFAM" id="SSF48498">
    <property type="entry name" value="Tetracyclin repressor-like, C-terminal domain"/>
    <property type="match status" value="1"/>
</dbReference>
<dbReference type="AlphaFoldDB" id="A0A084U8M8"/>
<evidence type="ECO:0000313" key="7">
    <source>
        <dbReference type="Proteomes" id="UP000053675"/>
    </source>
</evidence>
<evidence type="ECO:0000256" key="3">
    <source>
        <dbReference type="ARBA" id="ARBA00023163"/>
    </source>
</evidence>
<sequence length="194" mass="21098">MQVIEKTKNNEVAGSVAARPGGRSARIQAAIFKAVEELRQAPDGPDMTVPAIAARAGVTPSTIYRRWGSLNELLAQVAAKNLRPDAPPEATGDWRKDLEIWLHQFVEEMSSEPGRAMLREVLGGEREENAGQCSAYTRQQLDAILDRAGDGSQAPTTDKLLDGVIAPVMYRILFTSAAPDHDYACALLQRTLEA</sequence>
<dbReference type="Pfam" id="PF00440">
    <property type="entry name" value="TetR_N"/>
    <property type="match status" value="1"/>
</dbReference>
<dbReference type="InterPro" id="IPR009057">
    <property type="entry name" value="Homeodomain-like_sf"/>
</dbReference>
<protein>
    <submittedName>
        <fullName evidence="6">Bacterial regulatory protein, tetR family</fullName>
    </submittedName>
</protein>
<dbReference type="STRING" id="472175.EL18_00329"/>
<keyword evidence="1" id="KW-0805">Transcription regulation</keyword>
<evidence type="ECO:0000256" key="2">
    <source>
        <dbReference type="ARBA" id="ARBA00023125"/>
    </source>
</evidence>
<dbReference type="PANTHER" id="PTHR30055">
    <property type="entry name" value="HTH-TYPE TRANSCRIPTIONAL REGULATOR RUTR"/>
    <property type="match status" value="1"/>
</dbReference>
<gene>
    <name evidence="6" type="ORF">EL18_00329</name>
</gene>
<dbReference type="Gene3D" id="1.10.10.60">
    <property type="entry name" value="Homeodomain-like"/>
    <property type="match status" value="1"/>
</dbReference>
<reference evidence="6 7" key="1">
    <citation type="submission" date="2014-05" db="EMBL/GenBank/DDBJ databases">
        <title>Draft Genome Sequence of Nitratireductor basaltis Strain UMTGB225, A Marine Bacterium Isolated from Green Barrel Tunicate.</title>
        <authorList>
            <person name="Gan H.Y."/>
        </authorList>
    </citation>
    <scope>NUCLEOTIDE SEQUENCE [LARGE SCALE GENOMIC DNA]</scope>
    <source>
        <strain evidence="6 7">UMTGB225</strain>
    </source>
</reference>
<evidence type="ECO:0000256" key="4">
    <source>
        <dbReference type="PROSITE-ProRule" id="PRU00335"/>
    </source>
</evidence>
<keyword evidence="7" id="KW-1185">Reference proteome</keyword>
<dbReference type="PANTHER" id="PTHR30055:SF148">
    <property type="entry name" value="TETR-FAMILY TRANSCRIPTIONAL REGULATOR"/>
    <property type="match status" value="1"/>
</dbReference>
<feature type="domain" description="HTH tetR-type" evidence="5">
    <location>
        <begin position="25"/>
        <end position="85"/>
    </location>
</feature>
<keyword evidence="3" id="KW-0804">Transcription</keyword>
<dbReference type="InterPro" id="IPR036271">
    <property type="entry name" value="Tet_transcr_reg_TetR-rel_C_sf"/>
</dbReference>
<dbReference type="GO" id="GO:0003700">
    <property type="term" value="F:DNA-binding transcription factor activity"/>
    <property type="evidence" value="ECO:0007669"/>
    <property type="project" value="TreeGrafter"/>
</dbReference>
<evidence type="ECO:0000313" key="6">
    <source>
        <dbReference type="EMBL" id="KFB09314.1"/>
    </source>
</evidence>
<keyword evidence="2 4" id="KW-0238">DNA-binding</keyword>
<feature type="DNA-binding region" description="H-T-H motif" evidence="4">
    <location>
        <begin position="48"/>
        <end position="67"/>
    </location>
</feature>
<dbReference type="InterPro" id="IPR011075">
    <property type="entry name" value="TetR_C"/>
</dbReference>
<name>A0A084U8M8_9HYPH</name>
<dbReference type="Proteomes" id="UP000053675">
    <property type="component" value="Unassembled WGS sequence"/>
</dbReference>
<dbReference type="PROSITE" id="PS50977">
    <property type="entry name" value="HTH_TETR_2"/>
    <property type="match status" value="1"/>
</dbReference>
<dbReference type="GO" id="GO:0000976">
    <property type="term" value="F:transcription cis-regulatory region binding"/>
    <property type="evidence" value="ECO:0007669"/>
    <property type="project" value="TreeGrafter"/>
</dbReference>
<dbReference type="eggNOG" id="COG1309">
    <property type="taxonomic scope" value="Bacteria"/>
</dbReference>
<accession>A0A084U8M8</accession>
<dbReference type="PATRIC" id="fig|472175.3.peg.341"/>
<evidence type="ECO:0000259" key="5">
    <source>
        <dbReference type="PROSITE" id="PS50977"/>
    </source>
</evidence>
<dbReference type="Gene3D" id="1.10.357.10">
    <property type="entry name" value="Tetracycline Repressor, domain 2"/>
    <property type="match status" value="1"/>
</dbReference>
<proteinExistence type="predicted"/>
<dbReference type="InterPro" id="IPR050109">
    <property type="entry name" value="HTH-type_TetR-like_transc_reg"/>
</dbReference>
<comment type="caution">
    <text evidence="6">The sequence shown here is derived from an EMBL/GenBank/DDBJ whole genome shotgun (WGS) entry which is preliminary data.</text>
</comment>
<dbReference type="EMBL" id="JMQM01000001">
    <property type="protein sequence ID" value="KFB09314.1"/>
    <property type="molecule type" value="Genomic_DNA"/>
</dbReference>
<organism evidence="6 7">
    <name type="scientific">Nitratireductor basaltis</name>
    <dbReference type="NCBI Taxonomy" id="472175"/>
    <lineage>
        <taxon>Bacteria</taxon>
        <taxon>Pseudomonadati</taxon>
        <taxon>Pseudomonadota</taxon>
        <taxon>Alphaproteobacteria</taxon>
        <taxon>Hyphomicrobiales</taxon>
        <taxon>Phyllobacteriaceae</taxon>
        <taxon>Nitratireductor</taxon>
    </lineage>
</organism>
<dbReference type="SUPFAM" id="SSF46689">
    <property type="entry name" value="Homeodomain-like"/>
    <property type="match status" value="1"/>
</dbReference>
<evidence type="ECO:0000256" key="1">
    <source>
        <dbReference type="ARBA" id="ARBA00023015"/>
    </source>
</evidence>
<dbReference type="InterPro" id="IPR001647">
    <property type="entry name" value="HTH_TetR"/>
</dbReference>